<accession>A0A841DUC8</accession>
<dbReference type="Proteomes" id="UP000558997">
    <property type="component" value="Unassembled WGS sequence"/>
</dbReference>
<evidence type="ECO:0000256" key="3">
    <source>
        <dbReference type="ARBA" id="ARBA00023125"/>
    </source>
</evidence>
<dbReference type="InterPro" id="IPR036271">
    <property type="entry name" value="Tet_transcr_reg_TetR-rel_C_sf"/>
</dbReference>
<evidence type="ECO:0000256" key="1">
    <source>
        <dbReference type="ARBA" id="ARBA00022491"/>
    </source>
</evidence>
<dbReference type="EMBL" id="JACHNF010000001">
    <property type="protein sequence ID" value="MBB5980340.1"/>
    <property type="molecule type" value="Genomic_DNA"/>
</dbReference>
<keyword evidence="1" id="KW-0678">Repressor</keyword>
<dbReference type="InterPro" id="IPR050109">
    <property type="entry name" value="HTH-type_TetR-like_transc_reg"/>
</dbReference>
<dbReference type="PANTHER" id="PTHR30055">
    <property type="entry name" value="HTH-TYPE TRANSCRIPTIONAL REGULATOR RUTR"/>
    <property type="match status" value="1"/>
</dbReference>
<dbReference type="GO" id="GO:0003700">
    <property type="term" value="F:DNA-binding transcription factor activity"/>
    <property type="evidence" value="ECO:0007669"/>
    <property type="project" value="TreeGrafter"/>
</dbReference>
<dbReference type="SUPFAM" id="SSF48498">
    <property type="entry name" value="Tetracyclin repressor-like, C-terminal domain"/>
    <property type="match status" value="1"/>
</dbReference>
<dbReference type="InterPro" id="IPR001647">
    <property type="entry name" value="HTH_TetR"/>
</dbReference>
<proteinExistence type="predicted"/>
<comment type="caution">
    <text evidence="7">The sequence shown here is derived from an EMBL/GenBank/DDBJ whole genome shotgun (WGS) entry which is preliminary data.</text>
</comment>
<dbReference type="Gene3D" id="1.10.357.10">
    <property type="entry name" value="Tetracycline Repressor, domain 2"/>
    <property type="match status" value="1"/>
</dbReference>
<keyword evidence="3 5" id="KW-0238">DNA-binding</keyword>
<name>A0A841DUC8_9ACTN</name>
<dbReference type="RefSeq" id="WP_184835993.1">
    <property type="nucleotide sequence ID" value="NZ_BAAAVN010000007.1"/>
</dbReference>
<dbReference type="Pfam" id="PF13977">
    <property type="entry name" value="TetR_C_6"/>
    <property type="match status" value="1"/>
</dbReference>
<dbReference type="PANTHER" id="PTHR30055:SF234">
    <property type="entry name" value="HTH-TYPE TRANSCRIPTIONAL REGULATOR BETI"/>
    <property type="match status" value="1"/>
</dbReference>
<keyword evidence="8" id="KW-1185">Reference proteome</keyword>
<dbReference type="GO" id="GO:0000976">
    <property type="term" value="F:transcription cis-regulatory region binding"/>
    <property type="evidence" value="ECO:0007669"/>
    <property type="project" value="TreeGrafter"/>
</dbReference>
<gene>
    <name evidence="7" type="ORF">HDA44_003681</name>
</gene>
<feature type="domain" description="HTH tetR-type" evidence="6">
    <location>
        <begin position="15"/>
        <end position="75"/>
    </location>
</feature>
<protein>
    <submittedName>
        <fullName evidence="7">AcrR family transcriptional regulator</fullName>
    </submittedName>
</protein>
<dbReference type="SUPFAM" id="SSF46689">
    <property type="entry name" value="Homeodomain-like"/>
    <property type="match status" value="1"/>
</dbReference>
<evidence type="ECO:0000313" key="7">
    <source>
        <dbReference type="EMBL" id="MBB5980340.1"/>
    </source>
</evidence>
<dbReference type="Pfam" id="PF00440">
    <property type="entry name" value="TetR_N"/>
    <property type="match status" value="1"/>
</dbReference>
<evidence type="ECO:0000259" key="6">
    <source>
        <dbReference type="PROSITE" id="PS50977"/>
    </source>
</evidence>
<dbReference type="PROSITE" id="PS50977">
    <property type="entry name" value="HTH_TETR_2"/>
    <property type="match status" value="1"/>
</dbReference>
<dbReference type="InterPro" id="IPR009057">
    <property type="entry name" value="Homeodomain-like_sf"/>
</dbReference>
<reference evidence="7 8" key="1">
    <citation type="submission" date="2020-08" db="EMBL/GenBank/DDBJ databases">
        <title>Sequencing the genomes of 1000 actinobacteria strains.</title>
        <authorList>
            <person name="Klenk H.-P."/>
        </authorList>
    </citation>
    <scope>NUCLEOTIDE SEQUENCE [LARGE SCALE GENOMIC DNA]</scope>
    <source>
        <strain evidence="7 8">DSM 17294</strain>
    </source>
</reference>
<organism evidence="7 8">
    <name type="scientific">Kribbella solani</name>
    <dbReference type="NCBI Taxonomy" id="236067"/>
    <lineage>
        <taxon>Bacteria</taxon>
        <taxon>Bacillati</taxon>
        <taxon>Actinomycetota</taxon>
        <taxon>Actinomycetes</taxon>
        <taxon>Propionibacteriales</taxon>
        <taxon>Kribbellaceae</taxon>
        <taxon>Kribbella</taxon>
    </lineage>
</organism>
<sequence length="205" mass="22421">MATNRAGRKVQPRGESRREELLKAAATLFAERGYASTSISDVASAVGVTQQALLYYFGNKAGLLHAVIDQRDGISLEFARELAELGGVAALEQLPRYAHRNVADPDLARLFTVLVTENLQPGDVAHDHFVTRYRNLRALIEQMITTGQQTGDFSAAVDPRLKATEILAFIEGLNTQWLLDPASVDLVATTENFVTDLIQTLTKPA</sequence>
<evidence type="ECO:0000313" key="8">
    <source>
        <dbReference type="Proteomes" id="UP000558997"/>
    </source>
</evidence>
<dbReference type="InterPro" id="IPR039538">
    <property type="entry name" value="BetI_C"/>
</dbReference>
<keyword evidence="2" id="KW-0805">Transcription regulation</keyword>
<dbReference type="PRINTS" id="PR00455">
    <property type="entry name" value="HTHTETR"/>
</dbReference>
<evidence type="ECO:0000256" key="2">
    <source>
        <dbReference type="ARBA" id="ARBA00023015"/>
    </source>
</evidence>
<keyword evidence="4" id="KW-0804">Transcription</keyword>
<evidence type="ECO:0000256" key="5">
    <source>
        <dbReference type="PROSITE-ProRule" id="PRU00335"/>
    </source>
</evidence>
<evidence type="ECO:0000256" key="4">
    <source>
        <dbReference type="ARBA" id="ARBA00023163"/>
    </source>
</evidence>
<feature type="DNA-binding region" description="H-T-H motif" evidence="5">
    <location>
        <begin position="38"/>
        <end position="57"/>
    </location>
</feature>
<dbReference type="AlphaFoldDB" id="A0A841DUC8"/>